<keyword evidence="6" id="KW-1185">Reference proteome</keyword>
<evidence type="ECO:0000256" key="2">
    <source>
        <dbReference type="ARBA" id="ARBA00023125"/>
    </source>
</evidence>
<dbReference type="InterPro" id="IPR001387">
    <property type="entry name" value="Cro/C1-type_HTH"/>
</dbReference>
<dbReference type="GO" id="GO:0003677">
    <property type="term" value="F:DNA binding"/>
    <property type="evidence" value="ECO:0007669"/>
    <property type="project" value="UniProtKB-KW"/>
</dbReference>
<dbReference type="Gene3D" id="1.10.260.40">
    <property type="entry name" value="lambda repressor-like DNA-binding domains"/>
    <property type="match status" value="1"/>
</dbReference>
<evidence type="ECO:0000259" key="4">
    <source>
        <dbReference type="PROSITE" id="PS50943"/>
    </source>
</evidence>
<keyword evidence="3" id="KW-0804">Transcription</keyword>
<dbReference type="RefSeq" id="WP_022772674.1">
    <property type="nucleotide sequence ID" value="NC_022576.1"/>
</dbReference>
<gene>
    <name evidence="5" type="ORF">Cenrod_1337</name>
</gene>
<evidence type="ECO:0000256" key="1">
    <source>
        <dbReference type="ARBA" id="ARBA00023015"/>
    </source>
</evidence>
<evidence type="ECO:0000256" key="3">
    <source>
        <dbReference type="ARBA" id="ARBA00023163"/>
    </source>
</evidence>
<dbReference type="Pfam" id="PF01381">
    <property type="entry name" value="HTH_3"/>
    <property type="match status" value="1"/>
</dbReference>
<proteinExistence type="predicted"/>
<dbReference type="eggNOG" id="COG2944">
    <property type="taxonomic scope" value="Bacteria"/>
</dbReference>
<dbReference type="EMBL" id="CP004885">
    <property type="protein sequence ID" value="AGX87426.1"/>
    <property type="molecule type" value="Genomic_DNA"/>
</dbReference>
<accession>U5N7D7</accession>
<dbReference type="AlphaFoldDB" id="U5N7D7"/>
<evidence type="ECO:0000313" key="5">
    <source>
        <dbReference type="EMBL" id="AGX87426.1"/>
    </source>
</evidence>
<dbReference type="PATRIC" id="fig|946483.4.peg.1346"/>
<dbReference type="InterPro" id="IPR010982">
    <property type="entry name" value="Lambda_DNA-bd_dom_sf"/>
</dbReference>
<evidence type="ECO:0000313" key="6">
    <source>
        <dbReference type="Proteomes" id="UP000017184"/>
    </source>
</evidence>
<dbReference type="PANTHER" id="PTHR36511:SF4">
    <property type="entry name" value="ANTITOXIN MQSA"/>
    <property type="match status" value="1"/>
</dbReference>
<dbReference type="SUPFAM" id="SSF47413">
    <property type="entry name" value="lambda repressor-like DNA-binding domains"/>
    <property type="match status" value="1"/>
</dbReference>
<sequence>MKTVRMRIDIQNPPAQPTGRIDTNVVDATTTADIARYKAADDADALLDAATFARRIRKRLGWSQAEFAQRIDVSLDTIRNWEQGKRCPTGAAKALLKVLDKAPEAALAALQ</sequence>
<keyword evidence="1" id="KW-0805">Transcription regulation</keyword>
<organism evidence="5 6">
    <name type="scientific">Candidatus Symbiobacter mobilis CR</name>
    <dbReference type="NCBI Taxonomy" id="946483"/>
    <lineage>
        <taxon>Bacteria</taxon>
        <taxon>Pseudomonadati</taxon>
        <taxon>Pseudomonadota</taxon>
        <taxon>Betaproteobacteria</taxon>
        <taxon>Burkholderiales</taxon>
        <taxon>Comamonadaceae</taxon>
    </lineage>
</organism>
<keyword evidence="2" id="KW-0238">DNA-binding</keyword>
<dbReference type="InterPro" id="IPR052359">
    <property type="entry name" value="HTH-type_reg/antitoxin"/>
</dbReference>
<protein>
    <submittedName>
        <fullName evidence="5">Transcriptional regulator</fullName>
    </submittedName>
</protein>
<dbReference type="PROSITE" id="PS50943">
    <property type="entry name" value="HTH_CROC1"/>
    <property type="match status" value="1"/>
</dbReference>
<feature type="domain" description="HTH cro/C1-type" evidence="4">
    <location>
        <begin position="54"/>
        <end position="106"/>
    </location>
</feature>
<dbReference type="HOGENOM" id="CLU_144725_5_0_4"/>
<dbReference type="CDD" id="cd00093">
    <property type="entry name" value="HTH_XRE"/>
    <property type="match status" value="1"/>
</dbReference>
<name>U5N7D7_9BURK</name>
<dbReference type="KEGG" id="cbx:Cenrod_1337"/>
<reference evidence="5 6" key="1">
    <citation type="journal article" date="2013" name="Genome Biol.">
        <title>Genomic analysis reveals key aspects of prokaryotic symbiosis in the phototrophic consortium "Chlorochromatium aggregatum".</title>
        <authorList>
            <person name="Liu Z."/>
            <person name="Muller J."/>
            <person name="Li T."/>
            <person name="Alvey R.M."/>
            <person name="Vogl K."/>
            <person name="Frigaard N.U."/>
            <person name="Rockwell N.C."/>
            <person name="Boyd E.S."/>
            <person name="Tomsho L.P."/>
            <person name="Schuster S.C."/>
            <person name="Henke P."/>
            <person name="Rohde M."/>
            <person name="Overmann J."/>
            <person name="Bryant D.A."/>
        </authorList>
    </citation>
    <scope>NUCLEOTIDE SEQUENCE [LARGE SCALE GENOMIC DNA]</scope>
    <source>
        <strain evidence="5">CR</strain>
    </source>
</reference>
<dbReference type="OrthoDB" id="9799384at2"/>
<dbReference type="Proteomes" id="UP000017184">
    <property type="component" value="Chromosome"/>
</dbReference>
<dbReference type="SMART" id="SM00530">
    <property type="entry name" value="HTH_XRE"/>
    <property type="match status" value="1"/>
</dbReference>
<dbReference type="STRING" id="946483.Cenrod_1337"/>
<dbReference type="PANTHER" id="PTHR36511">
    <property type="entry name" value="MERR FAMILY BACTERIAL REGULATORY PROTEIN"/>
    <property type="match status" value="1"/>
</dbReference>